<keyword evidence="5" id="KW-1185">Reference proteome</keyword>
<gene>
    <name evidence="4" type="ORF">PFICI_05836</name>
</gene>
<dbReference type="Gene3D" id="3.90.25.10">
    <property type="entry name" value="UDP-galactose 4-epimerase, domain 1"/>
    <property type="match status" value="1"/>
</dbReference>
<evidence type="ECO:0000256" key="1">
    <source>
        <dbReference type="ARBA" id="ARBA00022857"/>
    </source>
</evidence>
<dbReference type="RefSeq" id="XP_007832608.1">
    <property type="nucleotide sequence ID" value="XM_007834417.1"/>
</dbReference>
<sequence length="309" mass="34012">MPSLIKEVSALVRAASLQKQSVEDLRRRGVTIIAADLQGPEDDLTSALAGKDVLIASLPPQNTLDQIGLATAAVKAGIKRFVPNAWATVAPAEGVMILRDVKEQVFNHIKKIRLPFTIIDIGFWHEGVTPVVPSGKFGTASMVGKNFLIGDGSTPSAVTSMDDVGPFVARIIADPRTLNRYVFAYGEIKTQLDCLSLAKKLTGEELEVVPISLDKVSQLANAAETDEYTLWHKMFVQYFNTVWVRGDNCPRYAKELGYMDAKELYPDLPFKTLEESMLETLQGRRNFPEAIGDDQYWEVIAKLLTGGVL</sequence>
<evidence type="ECO:0000313" key="4">
    <source>
        <dbReference type="EMBL" id="ETS83960.1"/>
    </source>
</evidence>
<dbReference type="Pfam" id="PF05368">
    <property type="entry name" value="NmrA"/>
    <property type="match status" value="1"/>
</dbReference>
<dbReference type="InterPro" id="IPR008030">
    <property type="entry name" value="NmrA-like"/>
</dbReference>
<dbReference type="GeneID" id="19270849"/>
<evidence type="ECO:0000256" key="2">
    <source>
        <dbReference type="ARBA" id="ARBA00023002"/>
    </source>
</evidence>
<dbReference type="KEGG" id="pfy:PFICI_05836"/>
<keyword evidence="2" id="KW-0560">Oxidoreductase</keyword>
<dbReference type="SUPFAM" id="SSF51735">
    <property type="entry name" value="NAD(P)-binding Rossmann-fold domains"/>
    <property type="match status" value="1"/>
</dbReference>
<dbReference type="OMA" id="RICACSH"/>
<dbReference type="GO" id="GO:0016491">
    <property type="term" value="F:oxidoreductase activity"/>
    <property type="evidence" value="ECO:0007669"/>
    <property type="project" value="UniProtKB-KW"/>
</dbReference>
<evidence type="ECO:0000313" key="5">
    <source>
        <dbReference type="Proteomes" id="UP000030651"/>
    </source>
</evidence>
<dbReference type="OrthoDB" id="419598at2759"/>
<dbReference type="Gene3D" id="3.40.50.720">
    <property type="entry name" value="NAD(P)-binding Rossmann-like Domain"/>
    <property type="match status" value="1"/>
</dbReference>
<dbReference type="InterPro" id="IPR051609">
    <property type="entry name" value="NmrA/Isoflavone_reductase-like"/>
</dbReference>
<dbReference type="AlphaFoldDB" id="W3XD24"/>
<dbReference type="PANTHER" id="PTHR47706">
    <property type="entry name" value="NMRA-LIKE FAMILY PROTEIN"/>
    <property type="match status" value="1"/>
</dbReference>
<organism evidence="4 5">
    <name type="scientific">Pestalotiopsis fici (strain W106-1 / CGMCC3.15140)</name>
    <dbReference type="NCBI Taxonomy" id="1229662"/>
    <lineage>
        <taxon>Eukaryota</taxon>
        <taxon>Fungi</taxon>
        <taxon>Dikarya</taxon>
        <taxon>Ascomycota</taxon>
        <taxon>Pezizomycotina</taxon>
        <taxon>Sordariomycetes</taxon>
        <taxon>Xylariomycetidae</taxon>
        <taxon>Amphisphaeriales</taxon>
        <taxon>Sporocadaceae</taxon>
        <taxon>Pestalotiopsis</taxon>
    </lineage>
</organism>
<keyword evidence="1" id="KW-0521">NADP</keyword>
<dbReference type="HOGENOM" id="CLU_044876_6_0_1"/>
<name>W3XD24_PESFW</name>
<dbReference type="EMBL" id="KI912111">
    <property type="protein sequence ID" value="ETS83960.1"/>
    <property type="molecule type" value="Genomic_DNA"/>
</dbReference>
<feature type="domain" description="NmrA-like" evidence="3">
    <location>
        <begin position="7"/>
        <end position="263"/>
    </location>
</feature>
<reference evidence="5" key="1">
    <citation type="journal article" date="2015" name="BMC Genomics">
        <title>Genomic and transcriptomic analysis of the endophytic fungus Pestalotiopsis fici reveals its lifestyle and high potential for synthesis of natural products.</title>
        <authorList>
            <person name="Wang X."/>
            <person name="Zhang X."/>
            <person name="Liu L."/>
            <person name="Xiang M."/>
            <person name="Wang W."/>
            <person name="Sun X."/>
            <person name="Che Y."/>
            <person name="Guo L."/>
            <person name="Liu G."/>
            <person name="Guo L."/>
            <person name="Wang C."/>
            <person name="Yin W.B."/>
            <person name="Stadler M."/>
            <person name="Zhang X."/>
            <person name="Liu X."/>
        </authorList>
    </citation>
    <scope>NUCLEOTIDE SEQUENCE [LARGE SCALE GENOMIC DNA]</scope>
    <source>
        <strain evidence="5">W106-1 / CGMCC3.15140</strain>
    </source>
</reference>
<evidence type="ECO:0000259" key="3">
    <source>
        <dbReference type="Pfam" id="PF05368"/>
    </source>
</evidence>
<dbReference type="InParanoid" id="W3XD24"/>
<proteinExistence type="predicted"/>
<dbReference type="Proteomes" id="UP000030651">
    <property type="component" value="Unassembled WGS sequence"/>
</dbReference>
<dbReference type="InterPro" id="IPR036291">
    <property type="entry name" value="NAD(P)-bd_dom_sf"/>
</dbReference>
<dbReference type="eggNOG" id="ENOG502QPMY">
    <property type="taxonomic scope" value="Eukaryota"/>
</dbReference>
<protein>
    <recommendedName>
        <fullName evidence="3">NmrA-like domain-containing protein</fullName>
    </recommendedName>
</protein>
<dbReference type="PANTHER" id="PTHR47706:SF9">
    <property type="entry name" value="NMRA-LIKE DOMAIN-CONTAINING PROTEIN-RELATED"/>
    <property type="match status" value="1"/>
</dbReference>
<accession>W3XD24</accession>